<comment type="caution">
    <text evidence="2">The sequence shown here is derived from an EMBL/GenBank/DDBJ whole genome shotgun (WGS) entry which is preliminary data.</text>
</comment>
<dbReference type="Proteomes" id="UP000007129">
    <property type="component" value="Unassembled WGS sequence"/>
</dbReference>
<dbReference type="AlphaFoldDB" id="K2SYJ1"/>
<dbReference type="InParanoid" id="K2SYJ1"/>
<feature type="region of interest" description="Disordered" evidence="1">
    <location>
        <begin position="1"/>
        <end position="79"/>
    </location>
</feature>
<feature type="compositionally biased region" description="Basic and acidic residues" evidence="1">
    <location>
        <begin position="54"/>
        <end position="73"/>
    </location>
</feature>
<name>K2SYJ1_MACPH</name>
<evidence type="ECO:0000313" key="2">
    <source>
        <dbReference type="EMBL" id="EKG21660.1"/>
    </source>
</evidence>
<accession>K2SYJ1</accession>
<protein>
    <submittedName>
        <fullName evidence="2">Uncharacterized protein</fullName>
    </submittedName>
</protein>
<feature type="compositionally biased region" description="Basic and acidic residues" evidence="1">
    <location>
        <begin position="1"/>
        <end position="14"/>
    </location>
</feature>
<proteinExistence type="predicted"/>
<dbReference type="VEuPathDB" id="FungiDB:MPH_01028"/>
<feature type="compositionally biased region" description="Polar residues" evidence="1">
    <location>
        <begin position="16"/>
        <end position="28"/>
    </location>
</feature>
<evidence type="ECO:0000256" key="1">
    <source>
        <dbReference type="SAM" id="MobiDB-lite"/>
    </source>
</evidence>
<gene>
    <name evidence="2" type="ORF">MPH_01028</name>
</gene>
<dbReference type="EMBL" id="AHHD01000042">
    <property type="protein sequence ID" value="EKG21660.1"/>
    <property type="molecule type" value="Genomic_DNA"/>
</dbReference>
<dbReference type="HOGENOM" id="CLU_866187_0_0_1"/>
<feature type="compositionally biased region" description="Acidic residues" evidence="1">
    <location>
        <begin position="138"/>
        <end position="147"/>
    </location>
</feature>
<organism evidence="2 3">
    <name type="scientific">Macrophomina phaseolina (strain MS6)</name>
    <name type="common">Charcoal rot fungus</name>
    <dbReference type="NCBI Taxonomy" id="1126212"/>
    <lineage>
        <taxon>Eukaryota</taxon>
        <taxon>Fungi</taxon>
        <taxon>Dikarya</taxon>
        <taxon>Ascomycota</taxon>
        <taxon>Pezizomycotina</taxon>
        <taxon>Dothideomycetes</taxon>
        <taxon>Dothideomycetes incertae sedis</taxon>
        <taxon>Botryosphaeriales</taxon>
        <taxon>Botryosphaeriaceae</taxon>
        <taxon>Macrophomina</taxon>
    </lineage>
</organism>
<feature type="region of interest" description="Disordered" evidence="1">
    <location>
        <begin position="138"/>
        <end position="160"/>
    </location>
</feature>
<reference evidence="2 3" key="1">
    <citation type="journal article" date="2012" name="BMC Genomics">
        <title>Tools to kill: Genome of one of the most destructive plant pathogenic fungi Macrophomina phaseolina.</title>
        <authorList>
            <person name="Islam M.S."/>
            <person name="Haque M.S."/>
            <person name="Islam M.M."/>
            <person name="Emdad E.M."/>
            <person name="Halim A."/>
            <person name="Hossen Q.M.M."/>
            <person name="Hossain M.Z."/>
            <person name="Ahmed B."/>
            <person name="Rahim S."/>
            <person name="Rahman M.S."/>
            <person name="Alam M.M."/>
            <person name="Hou S."/>
            <person name="Wan X."/>
            <person name="Saito J.A."/>
            <person name="Alam M."/>
        </authorList>
    </citation>
    <scope>NUCLEOTIDE SEQUENCE [LARGE SCALE GENOMIC DNA]</scope>
    <source>
        <strain evidence="2 3">MS6</strain>
    </source>
</reference>
<evidence type="ECO:0000313" key="3">
    <source>
        <dbReference type="Proteomes" id="UP000007129"/>
    </source>
</evidence>
<sequence length="321" mass="35038">MADDEAAQKEEARPSDSPNTEPQQQATNHLPAPEVRSLVQHRPVRRPAVPAQRPQRDAAIHRSFDRAGLDADRSTPPTSYSWRAATRALRPCCASSSTITVPRRARRWPTRDVIPAPRVKAEAKQLQEVVLLPPVAEDEEGVEEGVGEQETNGLKGKGRHEFSSSTLNMAIATPAIRLSGMANYQVICTCGQRRTWGRTSPDHVCGGARSYGAWFGLGETGQCSACGTLATSDRRRAHGKWNSELHTARVRLIGDWSHGGDLMGTPPSTAAETAQRKLGSGENAFLSPSQRHVGNHVARFKTSDRMMLVLLLKRNSSDTIS</sequence>